<accession>G3MBK9</accession>
<dbReference type="RefSeq" id="YP_009015446.1">
    <property type="nucleotide sequence ID" value="NC_023719.1"/>
</dbReference>
<sequence>MDNEMFKLFVEKVVNNEYLTDTEKLNAIKGYLNDPENLIYNMVLDKKE</sequence>
<evidence type="ECO:0000313" key="1">
    <source>
        <dbReference type="EMBL" id="AEO93405.1"/>
    </source>
</evidence>
<protein>
    <submittedName>
        <fullName evidence="1">Gp143</fullName>
    </submittedName>
</protein>
<keyword evidence="2" id="KW-1185">Reference proteome</keyword>
<evidence type="ECO:0000313" key="2">
    <source>
        <dbReference type="Proteomes" id="UP000009273"/>
    </source>
</evidence>
<dbReference type="GeneID" id="18563361"/>
<organism evidence="1 2">
    <name type="scientific">Bacillus phage G</name>
    <dbReference type="NCBI Taxonomy" id="2884420"/>
    <lineage>
        <taxon>Viruses</taxon>
        <taxon>Duplodnaviria</taxon>
        <taxon>Heunggongvirae</taxon>
        <taxon>Uroviricota</taxon>
        <taxon>Caudoviricetes</taxon>
        <taxon>Donellivirus</taxon>
        <taxon>Donellivirus gee</taxon>
    </lineage>
</organism>
<dbReference type="EMBL" id="JN638751">
    <property type="protein sequence ID" value="AEO93405.1"/>
    <property type="molecule type" value="Genomic_DNA"/>
</dbReference>
<dbReference type="Proteomes" id="UP000009273">
    <property type="component" value="Segment"/>
</dbReference>
<proteinExistence type="predicted"/>
<dbReference type="KEGG" id="vg:18563361"/>
<reference evidence="1 2" key="1">
    <citation type="submission" date="2011-09" db="EMBL/GenBank/DDBJ databases">
        <authorList>
            <person name="Pope W.H."/>
            <person name="Pedulla M.L."/>
            <person name="Ford M.E."/>
            <person name="Peebles C.L."/>
            <person name="Hatfull G.H."/>
            <person name="Hendrix R.W."/>
        </authorList>
    </citation>
    <scope>NUCLEOTIDE SEQUENCE [LARGE SCALE GENOMIC DNA]</scope>
    <source>
        <strain evidence="1">G</strain>
    </source>
</reference>
<gene>
    <name evidence="1" type="primary">143</name>
    <name evidence="1" type="ORF">G_143</name>
</gene>
<name>G3MBK9_9CAUD</name>